<dbReference type="SMART" id="SM01349">
    <property type="entry name" value="TOG"/>
    <property type="match status" value="1"/>
</dbReference>
<evidence type="ECO:0000313" key="10">
    <source>
        <dbReference type="Proteomes" id="UP000076078"/>
    </source>
</evidence>
<dbReference type="GO" id="GO:0006606">
    <property type="term" value="P:protein import into nucleus"/>
    <property type="evidence" value="ECO:0007669"/>
    <property type="project" value="InterPro"/>
</dbReference>
<protein>
    <submittedName>
        <fullName evidence="9">Importin subunit beta-3</fullName>
    </submittedName>
</protein>
<dbReference type="STRING" id="361077.A0A151ZEU4"/>
<comment type="subcellular location">
    <subcellularLocation>
        <location evidence="2">Cytoplasm</location>
    </subcellularLocation>
    <subcellularLocation>
        <location evidence="1">Nucleus</location>
    </subcellularLocation>
</comment>
<dbReference type="Pfam" id="PF25780">
    <property type="entry name" value="TPR_IPO5"/>
    <property type="match status" value="1"/>
</dbReference>
<dbReference type="SUPFAM" id="SSF48371">
    <property type="entry name" value="ARM repeat"/>
    <property type="match status" value="2"/>
</dbReference>
<keyword evidence="4" id="KW-0963">Cytoplasm</keyword>
<evidence type="ECO:0000256" key="1">
    <source>
        <dbReference type="ARBA" id="ARBA00004123"/>
    </source>
</evidence>
<keyword evidence="5" id="KW-0677">Repeat</keyword>
<gene>
    <name evidence="9" type="ORF">DLAC_06379</name>
</gene>
<evidence type="ECO:0000256" key="4">
    <source>
        <dbReference type="ARBA" id="ARBA00022490"/>
    </source>
</evidence>
<dbReference type="Proteomes" id="UP000076078">
    <property type="component" value="Unassembled WGS sequence"/>
</dbReference>
<keyword evidence="10" id="KW-1185">Reference proteome</keyword>
<evidence type="ECO:0000259" key="8">
    <source>
        <dbReference type="SMART" id="SM01349"/>
    </source>
</evidence>
<dbReference type="FunCoup" id="A0A151ZEU4">
    <property type="interactions" value="1069"/>
</dbReference>
<evidence type="ECO:0000256" key="6">
    <source>
        <dbReference type="ARBA" id="ARBA00022927"/>
    </source>
</evidence>
<evidence type="ECO:0000256" key="5">
    <source>
        <dbReference type="ARBA" id="ARBA00022737"/>
    </source>
</evidence>
<dbReference type="InterPro" id="IPR041653">
    <property type="entry name" value="Importin_rep_4"/>
</dbReference>
<dbReference type="GO" id="GO:0005737">
    <property type="term" value="C:cytoplasm"/>
    <property type="evidence" value="ECO:0007669"/>
    <property type="project" value="UniProtKB-SubCell"/>
</dbReference>
<reference evidence="9 10" key="1">
    <citation type="submission" date="2015-12" db="EMBL/GenBank/DDBJ databases">
        <title>Dictyostelia acquired genes for synthesis and detection of signals that induce cell-type specialization by lateral gene transfer from prokaryotes.</title>
        <authorList>
            <person name="Gloeckner G."/>
            <person name="Schaap P."/>
        </authorList>
    </citation>
    <scope>NUCLEOTIDE SEQUENCE [LARGE SCALE GENOMIC DNA]</scope>
    <source>
        <strain evidence="9 10">TK</strain>
    </source>
</reference>
<dbReference type="GO" id="GO:0005634">
    <property type="term" value="C:nucleus"/>
    <property type="evidence" value="ECO:0007669"/>
    <property type="project" value="UniProtKB-SubCell"/>
</dbReference>
<organism evidence="9 10">
    <name type="scientific">Tieghemostelium lacteum</name>
    <name type="common">Slime mold</name>
    <name type="synonym">Dictyostelium lacteum</name>
    <dbReference type="NCBI Taxonomy" id="361077"/>
    <lineage>
        <taxon>Eukaryota</taxon>
        <taxon>Amoebozoa</taxon>
        <taxon>Evosea</taxon>
        <taxon>Eumycetozoa</taxon>
        <taxon>Dictyostelia</taxon>
        <taxon>Dictyosteliales</taxon>
        <taxon>Raperosteliaceae</taxon>
        <taxon>Tieghemostelium</taxon>
    </lineage>
</organism>
<comment type="caution">
    <text evidence="9">The sequence shown here is derived from an EMBL/GenBank/DDBJ whole genome shotgun (WGS) entry which is preliminary data.</text>
</comment>
<dbReference type="Pfam" id="PF13513">
    <property type="entry name" value="HEAT_EZ"/>
    <property type="match status" value="1"/>
</dbReference>
<dbReference type="OrthoDB" id="30818at2759"/>
<sequence>MENIPQELKLAIQNVSNPQLVQQCEAMLNTYKNNDPNQLVSYLTVLLLCPDTILREPTSVLIRGIVNPNSKDGVWSKLRPEVVAHLKQVVLEGIRVETINHVRHKLVNITTAIAPELLSKNEWPELLPFIIESSRSPNENIRESAFSIIGSLATDILQAGAQLNHELFKQLVQLGLSDQSLLVQIAALGTISSFIDISPAYADGFKPLLPAMLKTIDNAMQSGQHEKQARTGIVTLLVIVEIKPDWIKHSFDAVFNQLNNYMQSEMAEEETRHHCVEFFITVAEKRPSLLKNQKYISVIIQTLLKWSSQIEEEDLHKWEGGEDLDEDPSSDAAFATDSLDRFAIHLGKAIFPELHKYLPQMASSANWNERFACLTAITMVSDGCKAQMKGHLQDLLTLILNLRKDPNIRVRAAVFTCLSQLATDYGVKLHQFASNILHCTLESLQDPCPRVLQSVCQFLSEFLEDISKELMGPNSTLLMQRLITLIQYPKIFVAQNALNAFSTIIDAIGADFKPFYGEIMPFLIRILQNENSRESRNFRGRAIETISLVGLAVGKETFYNDCVNVMKYLAEQPPFQPDDPQIDFSLRAHTRFCQCFGKDFAPYLNYAMKPLLEAVTQGFDVTTQPLGNGYEQDIIDENANRTLENKGLALYLIGIYAAELRDAFYPWVPQLIKPITELINFNYSEEVRSNCAALIPILLRVVKEYHDINDKSKTNTYLMELFIQLYYPLLKATQTEEEQIEVLSIKVKYIGECLEIVGPVSDEILKETALTYSEVFSSFKLYEQILADEQDEDDVDPEDHFETETLNDCFTDLAVSVGDFVIANKENSMKYITELMPTIFHHLEKSNDDIKASMLCILIDIVNNCGIPAYEMYQHIVPKFIEYAQSPNNAPQHTAVNGLGAAAESSPQHFQPYLLQTLEILNQIVANDKSRNKKHIETTESAIVALGKILQKFHGSLPQYIQPMIRVFLEFLPIQDQQEFPQSITSYLYLIENGYDTLILSTPDYIKKLITILLAGDKADTFTEEQKGKFKQIMRILYSNSKLQPVSSSFNQKADQDIIVKYLTQ</sequence>
<dbReference type="Gene3D" id="1.25.10.10">
    <property type="entry name" value="Leucine-rich Repeat Variant"/>
    <property type="match status" value="1"/>
</dbReference>
<name>A0A151ZEU4_TIELA</name>
<dbReference type="AlphaFoldDB" id="A0A151ZEU4"/>
<dbReference type="InParanoid" id="A0A151ZEU4"/>
<keyword evidence="7" id="KW-0539">Nucleus</keyword>
<dbReference type="InterPro" id="IPR034085">
    <property type="entry name" value="TOG"/>
</dbReference>
<evidence type="ECO:0000313" key="9">
    <source>
        <dbReference type="EMBL" id="KYQ92404.1"/>
    </source>
</evidence>
<feature type="domain" description="TOG" evidence="8">
    <location>
        <begin position="337"/>
        <end position="578"/>
    </location>
</feature>
<dbReference type="InterPro" id="IPR057672">
    <property type="entry name" value="TPR_IPO4/5"/>
</dbReference>
<dbReference type="OMA" id="HHISIVE"/>
<keyword evidence="3" id="KW-0813">Transport</keyword>
<dbReference type="Pfam" id="PF25574">
    <property type="entry name" value="TPR_IMB1"/>
    <property type="match status" value="1"/>
</dbReference>
<accession>A0A151ZEU4</accession>
<dbReference type="EMBL" id="LODT01000029">
    <property type="protein sequence ID" value="KYQ92404.1"/>
    <property type="molecule type" value="Genomic_DNA"/>
</dbReference>
<dbReference type="InterPro" id="IPR040122">
    <property type="entry name" value="Importin_beta"/>
</dbReference>
<dbReference type="PANTHER" id="PTHR10527">
    <property type="entry name" value="IMPORTIN BETA"/>
    <property type="match status" value="1"/>
</dbReference>
<evidence type="ECO:0000256" key="3">
    <source>
        <dbReference type="ARBA" id="ARBA00022448"/>
    </source>
</evidence>
<proteinExistence type="predicted"/>
<evidence type="ECO:0000256" key="2">
    <source>
        <dbReference type="ARBA" id="ARBA00004496"/>
    </source>
</evidence>
<evidence type="ECO:0000256" key="7">
    <source>
        <dbReference type="ARBA" id="ARBA00023242"/>
    </source>
</evidence>
<dbReference type="InterPro" id="IPR016024">
    <property type="entry name" value="ARM-type_fold"/>
</dbReference>
<dbReference type="InterPro" id="IPR011989">
    <property type="entry name" value="ARM-like"/>
</dbReference>
<keyword evidence="6" id="KW-0653">Protein transport</keyword>
<dbReference type="InterPro" id="IPR058584">
    <property type="entry name" value="IMB1_TNPO1-like_TPR"/>
</dbReference>
<dbReference type="Pfam" id="PF18808">
    <property type="entry name" value="Importin_rep_4"/>
    <property type="match status" value="1"/>
</dbReference>